<organism evidence="1">
    <name type="scientific">bioreactor metagenome</name>
    <dbReference type="NCBI Taxonomy" id="1076179"/>
    <lineage>
        <taxon>unclassified sequences</taxon>
        <taxon>metagenomes</taxon>
        <taxon>ecological metagenomes</taxon>
    </lineage>
</organism>
<evidence type="ECO:0008006" key="2">
    <source>
        <dbReference type="Google" id="ProtNLM"/>
    </source>
</evidence>
<name>A0A645C1N9_9ZZZZ</name>
<evidence type="ECO:0000313" key="1">
    <source>
        <dbReference type="EMBL" id="MPM69263.1"/>
    </source>
</evidence>
<reference evidence="1" key="1">
    <citation type="submission" date="2019-08" db="EMBL/GenBank/DDBJ databases">
        <authorList>
            <person name="Kucharzyk K."/>
            <person name="Murdoch R.W."/>
            <person name="Higgins S."/>
            <person name="Loffler F."/>
        </authorList>
    </citation>
    <scope>NUCLEOTIDE SEQUENCE</scope>
</reference>
<dbReference type="Pfam" id="PF15421">
    <property type="entry name" value="Polysacc_deac_3"/>
    <property type="match status" value="1"/>
</dbReference>
<dbReference type="InterPro" id="IPR032762">
    <property type="entry name" value="Polysacc_deac_3"/>
</dbReference>
<dbReference type="AlphaFoldDB" id="A0A645C1N9"/>
<sequence>MEHRRLRISYSSISFLIIFVLVFNSSCIKFPKPIPNPYIQANRYLYPFSSEQKNITASISINLKNDATVNEIGAEIPPLKYNKSWLFLLSQDDTRHESFCVTWAAIHGKPIPVDKHYYDVEHLEAEDFPPGIMTLGKTLGSTDGAGKEVRFSFLITVEPEKHSMNRKPSVLPGFNVNQDRFKMNECLTFSNVKEMLNTGVGIAFHDVKTTAVDIVDSVKKHLEISQKILLDTLKGRGCKTLAEPEGNKVYIEAAKIIPEIQVITAQTEVEAIYPFQNPSALYNIPLRREPVVEENFRNYIEKKLALPKEQREAVAVFVHQTGTYFANHLLWLNNTYGKDGDDSMWAPSLEEYYEYNYYRLNGNVKVIKDNKTVKLEVFLPSSDYFYYPSVTINVKGLKMADIESVTSGDEVKGMSYADYKDGVMINIDCRKFLMEHATHYVEKYEKTKKVTDRADAIYFVKMLKESSAKRALLTRVGL</sequence>
<protein>
    <recommendedName>
        <fullName evidence="2">NodB homology domain-containing protein</fullName>
    </recommendedName>
</protein>
<comment type="caution">
    <text evidence="1">The sequence shown here is derived from an EMBL/GenBank/DDBJ whole genome shotgun (WGS) entry which is preliminary data.</text>
</comment>
<dbReference type="EMBL" id="VSSQ01022753">
    <property type="protein sequence ID" value="MPM69263.1"/>
    <property type="molecule type" value="Genomic_DNA"/>
</dbReference>
<proteinExistence type="predicted"/>
<gene>
    <name evidence="1" type="ORF">SDC9_116207</name>
</gene>
<accession>A0A645C1N9</accession>